<feature type="compositionally biased region" description="Low complexity" evidence="1">
    <location>
        <begin position="151"/>
        <end position="160"/>
    </location>
</feature>
<evidence type="ECO:0000313" key="2">
    <source>
        <dbReference type="EMBL" id="PLW22262.1"/>
    </source>
</evidence>
<proteinExistence type="predicted"/>
<comment type="caution">
    <text evidence="2">The sequence shown here is derived from an EMBL/GenBank/DDBJ whole genome shotgun (WGS) entry which is preliminary data.</text>
</comment>
<dbReference type="Proteomes" id="UP000235392">
    <property type="component" value="Unassembled WGS sequence"/>
</dbReference>
<feature type="compositionally biased region" description="Low complexity" evidence="1">
    <location>
        <begin position="378"/>
        <end position="394"/>
    </location>
</feature>
<feature type="region of interest" description="Disordered" evidence="1">
    <location>
        <begin position="150"/>
        <end position="178"/>
    </location>
</feature>
<sequence length="428" mass="48195">MQVINPSLPFSSRPPYKTKYQPEESSCMMMANYLELTRSSTQTSTPDDPSALQKLIRKMGGITTALKEFSLSEKDHYWKKSEVDSGNDGSYHLIPTNHPLRQLIPSLFLSDPAINSRPKPSPVEYETMSDEFFKRQRVLDGFLKNNGGYLDDSGSSSAASDLDDETSDEDAQDHDGDHANNINILAKKYQPEITTNDDETTTTMAAPGATKRNSYTHQLISNKLPKRLLCFSNNNSDHRKPATFVINKPADQSQRVSLSPSNHQHLLENHRNRTAKPFIESLQNCQALKHGQERDDRIASAYSKFTRDSNTRPDFQENFYPVTRGCMDEERCGTWCERQEDEAALSLNVKYLQSSTFPTRNSILESHSPPHPGRTLAPSSSHSSSRTLRHPSSLCSSNLADDSHPHSDEFKSPFRNLVLGQDDLLRSN</sequence>
<accession>A0A2N5T9U8</accession>
<dbReference type="EMBL" id="PGCI01000670">
    <property type="protein sequence ID" value="PLW22262.1"/>
    <property type="molecule type" value="Genomic_DNA"/>
</dbReference>
<evidence type="ECO:0000313" key="3">
    <source>
        <dbReference type="Proteomes" id="UP000235392"/>
    </source>
</evidence>
<protein>
    <submittedName>
        <fullName evidence="2">Uncharacterized protein</fullName>
    </submittedName>
</protein>
<feature type="compositionally biased region" description="Basic and acidic residues" evidence="1">
    <location>
        <begin position="401"/>
        <end position="412"/>
    </location>
</feature>
<reference evidence="2 3" key="1">
    <citation type="submission" date="2017-11" db="EMBL/GenBank/DDBJ databases">
        <title>De novo assembly and phasing of dikaryotic genomes from two isolates of Puccinia coronata f. sp. avenae, the causal agent of oat crown rust.</title>
        <authorList>
            <person name="Miller M.E."/>
            <person name="Zhang Y."/>
            <person name="Omidvar V."/>
            <person name="Sperschneider J."/>
            <person name="Schwessinger B."/>
            <person name="Raley C."/>
            <person name="Palmer J.M."/>
            <person name="Garnica D."/>
            <person name="Upadhyaya N."/>
            <person name="Rathjen J."/>
            <person name="Taylor J.M."/>
            <person name="Park R.F."/>
            <person name="Dodds P.N."/>
            <person name="Hirsch C.D."/>
            <person name="Kianian S.F."/>
            <person name="Figueroa M."/>
        </authorList>
    </citation>
    <scope>NUCLEOTIDE SEQUENCE [LARGE SCALE GENOMIC DNA]</scope>
    <source>
        <strain evidence="2">12SD80</strain>
    </source>
</reference>
<feature type="region of interest" description="Disordered" evidence="1">
    <location>
        <begin position="360"/>
        <end position="412"/>
    </location>
</feature>
<organism evidence="2 3">
    <name type="scientific">Puccinia coronata f. sp. avenae</name>
    <dbReference type="NCBI Taxonomy" id="200324"/>
    <lineage>
        <taxon>Eukaryota</taxon>
        <taxon>Fungi</taxon>
        <taxon>Dikarya</taxon>
        <taxon>Basidiomycota</taxon>
        <taxon>Pucciniomycotina</taxon>
        <taxon>Pucciniomycetes</taxon>
        <taxon>Pucciniales</taxon>
        <taxon>Pucciniaceae</taxon>
        <taxon>Puccinia</taxon>
    </lineage>
</organism>
<gene>
    <name evidence="2" type="ORF">PCASD_14535</name>
</gene>
<dbReference type="AlphaFoldDB" id="A0A2N5T9U8"/>
<name>A0A2N5T9U8_9BASI</name>
<feature type="compositionally biased region" description="Acidic residues" evidence="1">
    <location>
        <begin position="161"/>
        <end position="172"/>
    </location>
</feature>
<evidence type="ECO:0000256" key="1">
    <source>
        <dbReference type="SAM" id="MobiDB-lite"/>
    </source>
</evidence>